<evidence type="ECO:0000313" key="2">
    <source>
        <dbReference type="Proteomes" id="UP000836387"/>
    </source>
</evidence>
<dbReference type="Proteomes" id="UP000836387">
    <property type="component" value="Unassembled WGS sequence"/>
</dbReference>
<keyword evidence="2" id="KW-1185">Reference proteome</keyword>
<evidence type="ECO:0000313" key="1">
    <source>
        <dbReference type="EMBL" id="CAG9945518.1"/>
    </source>
</evidence>
<organism evidence="1 2">
    <name type="scientific">Clonostachys rosea f. rosea IK726</name>
    <dbReference type="NCBI Taxonomy" id="1349383"/>
    <lineage>
        <taxon>Eukaryota</taxon>
        <taxon>Fungi</taxon>
        <taxon>Dikarya</taxon>
        <taxon>Ascomycota</taxon>
        <taxon>Pezizomycotina</taxon>
        <taxon>Sordariomycetes</taxon>
        <taxon>Hypocreomycetidae</taxon>
        <taxon>Hypocreales</taxon>
        <taxon>Bionectriaceae</taxon>
        <taxon>Clonostachys</taxon>
    </lineage>
</organism>
<dbReference type="EMBL" id="CADEHS020000009">
    <property type="protein sequence ID" value="CAG9945518.1"/>
    <property type="molecule type" value="Genomic_DNA"/>
</dbReference>
<comment type="caution">
    <text evidence="1">The sequence shown here is derived from an EMBL/GenBank/DDBJ whole genome shotgun (WGS) entry which is preliminary data.</text>
</comment>
<accession>A0ACA9TX79</accession>
<protein>
    <submittedName>
        <fullName evidence="1">Uncharacterized protein</fullName>
    </submittedName>
</protein>
<reference evidence="1" key="1">
    <citation type="submission" date="2020-04" db="EMBL/GenBank/DDBJ databases">
        <authorList>
            <person name="Broberg M."/>
        </authorList>
    </citation>
    <scope>NUCLEOTIDE SEQUENCE</scope>
</reference>
<sequence length="592" mass="66107">MAPFQMHFNDSVAACILLQSQAYWERLAKLGRSSHIEVSPADLRALLCRIPALPSEIPKDNIHIEGSSTWTNTSTVCFAKPQTINRKLPLRKRKPTICRISASTGFEKWDGHLNNGIALVTLGWAYILSVNLAERQKRTVSYTTQDEPPQTAQLLELKYATSAEKSWWKAILTQRWKIEGDIITPWTLSLENIGVDISSDICTAEIPPSSAQAASYLGRFCAAYDLGNQLSAALAAAMCIPLQGSLLPMKQSKIGLPKPAILQPSFNPGGQEFIPEDFRLIDYYLTLSLDTSTIACAMWSVFWAEGIPCNHVGAWFGPIAALLCPLIEKNDMKSLVQVLSFSKAAPFWAGSALLGHTSLVGRIKDYLNNGLVASSAWPDPTAAAWTGIPHSFLDDYTTQPCTSGSISRTDVWRLRREFNSEYEEDNFKYPLQHSWPPFGRMKEEDVELEIRKHISCRHHWEYLVWTWPTSTDAGFSPHGKIKTPEHSFVKMEPGCSSQNQVLVGENPSLNCIEASREATRAVFSWAKSQLEEGFKDVLMVEAEQGDGSESEESSISEESEVSFRSQSIPDELREEKRIRVSAWVDLSNKNTQ</sequence>
<name>A0ACA9TX79_BIOOC</name>
<proteinExistence type="predicted"/>
<reference evidence="1" key="2">
    <citation type="submission" date="2021-10" db="EMBL/GenBank/DDBJ databases">
        <authorList>
            <person name="Piombo E."/>
        </authorList>
    </citation>
    <scope>NUCLEOTIDE SEQUENCE</scope>
</reference>
<gene>
    <name evidence="1" type="ORF">CRV2_00012256</name>
</gene>